<evidence type="ECO:0000256" key="6">
    <source>
        <dbReference type="RuleBase" id="RU364113"/>
    </source>
</evidence>
<dbReference type="InterPro" id="IPR036013">
    <property type="entry name" value="Band_7/SPFH_dom_sf"/>
</dbReference>
<feature type="domain" description="Band 7" evidence="9">
    <location>
        <begin position="63"/>
        <end position="247"/>
    </location>
</feature>
<dbReference type="AlphaFoldDB" id="A0A1B1UDK0"/>
<dbReference type="Pfam" id="PF01145">
    <property type="entry name" value="Band_7"/>
    <property type="match status" value="1"/>
</dbReference>
<comment type="subcellular location">
    <subcellularLocation>
        <location evidence="1">Membrane</location>
        <topology evidence="1">Single-pass membrane protein</topology>
    </subcellularLocation>
</comment>
<dbReference type="KEGG" id="bic:LMTR13_12375"/>
<dbReference type="Pfam" id="PF12221">
    <property type="entry name" value="HflK_N"/>
    <property type="match status" value="1"/>
</dbReference>
<evidence type="ECO:0000313" key="11">
    <source>
        <dbReference type="Proteomes" id="UP000092839"/>
    </source>
</evidence>
<dbReference type="OrthoDB" id="9779595at2"/>
<feature type="transmembrane region" description="Helical" evidence="6">
    <location>
        <begin position="48"/>
        <end position="68"/>
    </location>
</feature>
<dbReference type="Gene3D" id="3.30.479.30">
    <property type="entry name" value="Band 7 domain"/>
    <property type="match status" value="1"/>
</dbReference>
<keyword evidence="7" id="KW-0175">Coiled coil</keyword>
<dbReference type="EMBL" id="CP016428">
    <property type="protein sequence ID" value="ANW00852.1"/>
    <property type="molecule type" value="Genomic_DNA"/>
</dbReference>
<evidence type="ECO:0000313" key="10">
    <source>
        <dbReference type="EMBL" id="ANW00852.1"/>
    </source>
</evidence>
<dbReference type="STRING" id="1274631.LMTR13_12375"/>
<dbReference type="RefSeq" id="WP_065728125.1">
    <property type="nucleotide sequence ID" value="NZ_CP016428.1"/>
</dbReference>
<keyword evidence="11" id="KW-1185">Reference proteome</keyword>
<dbReference type="GO" id="GO:0016020">
    <property type="term" value="C:membrane"/>
    <property type="evidence" value="ECO:0007669"/>
    <property type="project" value="UniProtKB-SubCell"/>
</dbReference>
<dbReference type="InterPro" id="IPR001107">
    <property type="entry name" value="Band_7"/>
</dbReference>
<dbReference type="InterPro" id="IPR020980">
    <property type="entry name" value="Membrane_HflK_N"/>
</dbReference>
<dbReference type="SUPFAM" id="SSF117892">
    <property type="entry name" value="Band 7/SPFH domain"/>
    <property type="match status" value="1"/>
</dbReference>
<evidence type="ECO:0000256" key="8">
    <source>
        <dbReference type="SAM" id="MobiDB-lite"/>
    </source>
</evidence>
<evidence type="ECO:0000256" key="2">
    <source>
        <dbReference type="ARBA" id="ARBA00006971"/>
    </source>
</evidence>
<keyword evidence="3 6" id="KW-0812">Transmembrane</keyword>
<comment type="subunit">
    <text evidence="6">HflC and HflK may interact to form a multimeric complex.</text>
</comment>
<evidence type="ECO:0000256" key="7">
    <source>
        <dbReference type="SAM" id="Coils"/>
    </source>
</evidence>
<keyword evidence="4 6" id="KW-1133">Transmembrane helix</keyword>
<dbReference type="Proteomes" id="UP000092839">
    <property type="component" value="Chromosome"/>
</dbReference>
<evidence type="ECO:0000256" key="1">
    <source>
        <dbReference type="ARBA" id="ARBA00004167"/>
    </source>
</evidence>
<dbReference type="PANTHER" id="PTHR43327">
    <property type="entry name" value="STOMATIN-LIKE PROTEIN 2, MITOCHONDRIAL"/>
    <property type="match status" value="1"/>
</dbReference>
<gene>
    <name evidence="10" type="ORF">LMTR13_12375</name>
</gene>
<dbReference type="InterPro" id="IPR010201">
    <property type="entry name" value="HflK"/>
</dbReference>
<dbReference type="PANTHER" id="PTHR43327:SF2">
    <property type="entry name" value="MODULATOR OF FTSH PROTEASE HFLK"/>
    <property type="match status" value="1"/>
</dbReference>
<dbReference type="NCBIfam" id="TIGR01933">
    <property type="entry name" value="hflK"/>
    <property type="match status" value="1"/>
</dbReference>
<dbReference type="InterPro" id="IPR050710">
    <property type="entry name" value="Band7/mec-2_domain"/>
</dbReference>
<sequence length="372" mass="41616">MPTNTPGGPWGTRPPSWDPRERDLEERIRRARDKLNTWFPGGGYGGKGIVVLALVAVMLWGFSGFFRVQPDEHDVVLRFGKIQREVQPGLNYHLPYPIEQALTPKVMRINWIDVGMRLGGDKRRVAVEQNVPEEGLMLTGDENIVDVDFSVFWRVSPRPGGTTDYLFNVRNPESTVKAVAESAMREVIGRSMLHPILTGGRQVAETEVHELMQATLDHYDAGILVTQVQLLRVDPPQQVIDAFRDVQAARADAERAENQAQAFANRVIPEARGKAAQVVQAAEAYREQAVVEAKGQAERFTKVLDEYAKAPKVTRRRLHIETMEHLFQGTEKIIVDVDASGSGVVPYLPLNELKRHEGKSSAEEDRAKGDTQ</sequence>
<comment type="function">
    <text evidence="6">HflC and HflK could encode or regulate a protease.</text>
</comment>
<proteinExistence type="inferred from homology"/>
<evidence type="ECO:0000256" key="4">
    <source>
        <dbReference type="ARBA" id="ARBA00022989"/>
    </source>
</evidence>
<dbReference type="CDD" id="cd03404">
    <property type="entry name" value="SPFH_HflK"/>
    <property type="match status" value="1"/>
</dbReference>
<name>A0A1B1UDK0_9BRAD</name>
<dbReference type="SMART" id="SM00244">
    <property type="entry name" value="PHB"/>
    <property type="match status" value="1"/>
</dbReference>
<comment type="similarity">
    <text evidence="2 6">Belongs to the band 7/mec-2 family. HflK subfamily.</text>
</comment>
<evidence type="ECO:0000256" key="3">
    <source>
        <dbReference type="ARBA" id="ARBA00022692"/>
    </source>
</evidence>
<organism evidence="10 11">
    <name type="scientific">Bradyrhizobium icense</name>
    <dbReference type="NCBI Taxonomy" id="1274631"/>
    <lineage>
        <taxon>Bacteria</taxon>
        <taxon>Pseudomonadati</taxon>
        <taxon>Pseudomonadota</taxon>
        <taxon>Alphaproteobacteria</taxon>
        <taxon>Hyphomicrobiales</taxon>
        <taxon>Nitrobacteraceae</taxon>
        <taxon>Bradyrhizobium</taxon>
    </lineage>
</organism>
<feature type="region of interest" description="Disordered" evidence="8">
    <location>
        <begin position="1"/>
        <end position="21"/>
    </location>
</feature>
<protein>
    <recommendedName>
        <fullName evidence="6">Protein HflK</fullName>
    </recommendedName>
</protein>
<reference evidence="10 11" key="1">
    <citation type="submission" date="2016-07" db="EMBL/GenBank/DDBJ databases">
        <title>Complete genome sequence of Bradyrhizobium icense LMTR 13T, a potential inoculant strain isolated from lima bean (Phaseolus lunatus) in Peru.</title>
        <authorList>
            <person name="Ormeno-Orrillo E."/>
            <person name="Duran D."/>
            <person name="Rogel M.A."/>
            <person name="Rey L."/>
            <person name="Imperial J."/>
            <person name="Ruiz-Argueso T."/>
            <person name="Martinez-Romero E."/>
        </authorList>
    </citation>
    <scope>NUCLEOTIDE SEQUENCE [LARGE SCALE GENOMIC DNA]</scope>
    <source>
        <strain evidence="10 11">LMTR 13</strain>
    </source>
</reference>
<evidence type="ECO:0000259" key="9">
    <source>
        <dbReference type="SMART" id="SM00244"/>
    </source>
</evidence>
<accession>A0A1B1UDK0</accession>
<feature type="coiled-coil region" evidence="7">
    <location>
        <begin position="239"/>
        <end position="266"/>
    </location>
</feature>
<evidence type="ECO:0000256" key="5">
    <source>
        <dbReference type="ARBA" id="ARBA00023136"/>
    </source>
</evidence>
<keyword evidence="5 6" id="KW-0472">Membrane</keyword>